<keyword evidence="3" id="KW-1185">Reference proteome</keyword>
<keyword evidence="1" id="KW-1133">Transmembrane helix</keyword>
<sequence>MSRHFKLTSNSRLRGKIERYYCADRICLLITLILVAVVPIPASQVEVLPGSPVRKLHISVDHESADYIIANSTNFDKVTWLIPFERDFFFWLLTVGASLGS</sequence>
<reference evidence="2" key="1">
    <citation type="submission" date="2020-11" db="EMBL/GenBank/DDBJ databases">
        <authorList>
            <consortium name="DOE Joint Genome Institute"/>
            <person name="Ahrendt S."/>
            <person name="Riley R."/>
            <person name="Andreopoulos W."/>
            <person name="Labutti K."/>
            <person name="Pangilinan J."/>
            <person name="Ruiz-Duenas F.J."/>
            <person name="Barrasa J.M."/>
            <person name="Sanchez-Garcia M."/>
            <person name="Camarero S."/>
            <person name="Miyauchi S."/>
            <person name="Serrano A."/>
            <person name="Linde D."/>
            <person name="Babiker R."/>
            <person name="Drula E."/>
            <person name="Ayuso-Fernandez I."/>
            <person name="Pacheco R."/>
            <person name="Padilla G."/>
            <person name="Ferreira P."/>
            <person name="Barriuso J."/>
            <person name="Kellner H."/>
            <person name="Castanera R."/>
            <person name="Alfaro M."/>
            <person name="Ramirez L."/>
            <person name="Pisabarro A.G."/>
            <person name="Kuo A."/>
            <person name="Tritt A."/>
            <person name="Lipzen A."/>
            <person name="He G."/>
            <person name="Yan M."/>
            <person name="Ng V."/>
            <person name="Cullen D."/>
            <person name="Martin F."/>
            <person name="Rosso M.-N."/>
            <person name="Henrissat B."/>
            <person name="Hibbett D."/>
            <person name="Martinez A.T."/>
            <person name="Grigoriev I.V."/>
        </authorList>
    </citation>
    <scope>NUCLEOTIDE SEQUENCE</scope>
    <source>
        <strain evidence="2">CBS 506.95</strain>
    </source>
</reference>
<protein>
    <submittedName>
        <fullName evidence="2">Uncharacterized protein</fullName>
    </submittedName>
</protein>
<gene>
    <name evidence="2" type="ORF">CPB83DRAFT_646402</name>
</gene>
<accession>A0A9P6JK79</accession>
<proteinExistence type="predicted"/>
<dbReference type="AlphaFoldDB" id="A0A9P6JK79"/>
<keyword evidence="1" id="KW-0472">Membrane</keyword>
<dbReference type="EMBL" id="MU157907">
    <property type="protein sequence ID" value="KAF9523966.1"/>
    <property type="molecule type" value="Genomic_DNA"/>
</dbReference>
<evidence type="ECO:0000313" key="3">
    <source>
        <dbReference type="Proteomes" id="UP000807306"/>
    </source>
</evidence>
<comment type="caution">
    <text evidence="2">The sequence shown here is derived from an EMBL/GenBank/DDBJ whole genome shotgun (WGS) entry which is preliminary data.</text>
</comment>
<dbReference type="Proteomes" id="UP000807306">
    <property type="component" value="Unassembled WGS sequence"/>
</dbReference>
<organism evidence="2 3">
    <name type="scientific">Crepidotus variabilis</name>
    <dbReference type="NCBI Taxonomy" id="179855"/>
    <lineage>
        <taxon>Eukaryota</taxon>
        <taxon>Fungi</taxon>
        <taxon>Dikarya</taxon>
        <taxon>Basidiomycota</taxon>
        <taxon>Agaricomycotina</taxon>
        <taxon>Agaricomycetes</taxon>
        <taxon>Agaricomycetidae</taxon>
        <taxon>Agaricales</taxon>
        <taxon>Agaricineae</taxon>
        <taxon>Crepidotaceae</taxon>
        <taxon>Crepidotus</taxon>
    </lineage>
</organism>
<feature type="transmembrane region" description="Helical" evidence="1">
    <location>
        <begin position="21"/>
        <end position="42"/>
    </location>
</feature>
<name>A0A9P6JK79_9AGAR</name>
<evidence type="ECO:0000256" key="1">
    <source>
        <dbReference type="SAM" id="Phobius"/>
    </source>
</evidence>
<evidence type="ECO:0000313" key="2">
    <source>
        <dbReference type="EMBL" id="KAF9523966.1"/>
    </source>
</evidence>
<keyword evidence="1" id="KW-0812">Transmembrane</keyword>